<dbReference type="EMBL" id="LFZN01000184">
    <property type="protein sequence ID" value="KXS96189.1"/>
    <property type="molecule type" value="Genomic_DNA"/>
</dbReference>
<evidence type="ECO:0000313" key="2">
    <source>
        <dbReference type="Proteomes" id="UP000070133"/>
    </source>
</evidence>
<accession>A0A139H1C7</accession>
<dbReference type="AlphaFoldDB" id="A0A139H1C7"/>
<evidence type="ECO:0000313" key="1">
    <source>
        <dbReference type="EMBL" id="KXS96189.1"/>
    </source>
</evidence>
<sequence length="242" mass="27567">MTAAAQKFPWDFDKPKTAFWDDIGWKEGRAFFGAFPDDACAESTLADKLESSTDLPTDAKLQILLDILQQRLRDEEALAADRVPPSSLVESDYRAWRRLWHAIYVIKSHQGRHDEEERIIEMLMETQSSDGEKDLSAHHSMCFILVDKKRFEEAEVMCWDVLNWLDNHPMCGPSSPQSLSIRRLLVKIACQTGSRDTAKRRLGELKALVDGLAKGKFAKYAEEEKEMLLDLTIENGLVEPAL</sequence>
<comment type="caution">
    <text evidence="1">The sequence shown here is derived from an EMBL/GenBank/DDBJ whole genome shotgun (WGS) entry which is preliminary data.</text>
</comment>
<reference evidence="1 2" key="1">
    <citation type="submission" date="2015-07" db="EMBL/GenBank/DDBJ databases">
        <title>Comparative genomics of the Sigatoka disease complex on banana suggests a link between parallel evolutionary changes in Pseudocercospora fijiensis and Pseudocercospora eumusae and increased virulence on the banana host.</title>
        <authorList>
            <person name="Chang T.-C."/>
            <person name="Salvucci A."/>
            <person name="Crous P.W."/>
            <person name="Stergiopoulos I."/>
        </authorList>
    </citation>
    <scope>NUCLEOTIDE SEQUENCE [LARGE SCALE GENOMIC DNA]</scope>
    <source>
        <strain evidence="1 2">CBS 114824</strain>
    </source>
</reference>
<gene>
    <name evidence="1" type="ORF">AC578_2674</name>
</gene>
<organism evidence="1 2">
    <name type="scientific">Pseudocercospora eumusae</name>
    <dbReference type="NCBI Taxonomy" id="321146"/>
    <lineage>
        <taxon>Eukaryota</taxon>
        <taxon>Fungi</taxon>
        <taxon>Dikarya</taxon>
        <taxon>Ascomycota</taxon>
        <taxon>Pezizomycotina</taxon>
        <taxon>Dothideomycetes</taxon>
        <taxon>Dothideomycetidae</taxon>
        <taxon>Mycosphaerellales</taxon>
        <taxon>Mycosphaerellaceae</taxon>
        <taxon>Pseudocercospora</taxon>
    </lineage>
</organism>
<keyword evidence="2" id="KW-1185">Reference proteome</keyword>
<dbReference type="Proteomes" id="UP000070133">
    <property type="component" value="Unassembled WGS sequence"/>
</dbReference>
<proteinExistence type="predicted"/>
<dbReference type="OrthoDB" id="4473276at2759"/>
<protein>
    <submittedName>
        <fullName evidence="1">Uncharacterized protein</fullName>
    </submittedName>
</protein>
<name>A0A139H1C7_9PEZI</name>